<dbReference type="EMBL" id="JABXXR010000001">
    <property type="protein sequence ID" value="NVN39026.1"/>
    <property type="molecule type" value="Genomic_DNA"/>
</dbReference>
<evidence type="ECO:0000313" key="3">
    <source>
        <dbReference type="Proteomes" id="UP000585665"/>
    </source>
</evidence>
<organism evidence="2 3">
    <name type="scientific">Ameyamaea chiangmaiensis</name>
    <dbReference type="NCBI Taxonomy" id="442969"/>
    <lineage>
        <taxon>Bacteria</taxon>
        <taxon>Pseudomonadati</taxon>
        <taxon>Pseudomonadota</taxon>
        <taxon>Alphaproteobacteria</taxon>
        <taxon>Acetobacterales</taxon>
        <taxon>Acetobacteraceae</taxon>
        <taxon>Ameyamaea</taxon>
    </lineage>
</organism>
<comment type="caution">
    <text evidence="2">The sequence shown here is derived from an EMBL/GenBank/DDBJ whole genome shotgun (WGS) entry which is preliminary data.</text>
</comment>
<dbReference type="RefSeq" id="WP_176612049.1">
    <property type="nucleotide sequence ID" value="NZ_JABXXR010000001.1"/>
</dbReference>
<dbReference type="Proteomes" id="UP000585665">
    <property type="component" value="Unassembled WGS sequence"/>
</dbReference>
<evidence type="ECO:0008006" key="4">
    <source>
        <dbReference type="Google" id="ProtNLM"/>
    </source>
</evidence>
<proteinExistence type="predicted"/>
<dbReference type="AlphaFoldDB" id="A0A850P9P2"/>
<feature type="region of interest" description="Disordered" evidence="1">
    <location>
        <begin position="108"/>
        <end position="139"/>
    </location>
</feature>
<sequence>MMYGIAKVSGPWTEREWQIAVALRREGRSYPVIASRLARSIPSVRNRFGSARAAGVPVDKAFWTEQEVAILLARRAARVPHHEIAEELRRSVDSVISKEGRLQTRLRDERRRAAGLTAPPTARPMSANNRPAKPHRVMSEPEHVLPPARTRDGLPSLAARLVARDLASEIQGLTVDADFVASYAAENKITATGDVLPSVNALRASYGLPPFYLTKPRATLVA</sequence>
<accession>A0A850P9P2</accession>
<evidence type="ECO:0000256" key="1">
    <source>
        <dbReference type="SAM" id="MobiDB-lite"/>
    </source>
</evidence>
<keyword evidence="3" id="KW-1185">Reference proteome</keyword>
<reference evidence="2 3" key="1">
    <citation type="submission" date="2020-06" db="EMBL/GenBank/DDBJ databases">
        <title>Description of novel acetic acid bacteria.</title>
        <authorList>
            <person name="Sombolestani A."/>
        </authorList>
    </citation>
    <scope>NUCLEOTIDE SEQUENCE [LARGE SCALE GENOMIC DNA]</scope>
    <source>
        <strain evidence="2 3">LMG 27010</strain>
    </source>
</reference>
<evidence type="ECO:0000313" key="2">
    <source>
        <dbReference type="EMBL" id="NVN39026.1"/>
    </source>
</evidence>
<name>A0A850P9P2_9PROT</name>
<gene>
    <name evidence="2" type="ORF">HUK82_00400</name>
</gene>
<protein>
    <recommendedName>
        <fullName evidence="4">Myb-like domain-containing protein</fullName>
    </recommendedName>
</protein>